<gene>
    <name evidence="2" type="ORF">QBC47DRAFT_383941</name>
</gene>
<feature type="transmembrane region" description="Helical" evidence="1">
    <location>
        <begin position="74"/>
        <end position="94"/>
    </location>
</feature>
<proteinExistence type="predicted"/>
<organism evidence="2 3">
    <name type="scientific">Echria macrotheca</name>
    <dbReference type="NCBI Taxonomy" id="438768"/>
    <lineage>
        <taxon>Eukaryota</taxon>
        <taxon>Fungi</taxon>
        <taxon>Dikarya</taxon>
        <taxon>Ascomycota</taxon>
        <taxon>Pezizomycotina</taxon>
        <taxon>Sordariomycetes</taxon>
        <taxon>Sordariomycetidae</taxon>
        <taxon>Sordariales</taxon>
        <taxon>Schizotheciaceae</taxon>
        <taxon>Echria</taxon>
    </lineage>
</organism>
<reference evidence="2" key="1">
    <citation type="submission" date="2023-06" db="EMBL/GenBank/DDBJ databases">
        <title>Genome-scale phylogeny and comparative genomics of the fungal order Sordariales.</title>
        <authorList>
            <consortium name="Lawrence Berkeley National Laboratory"/>
            <person name="Hensen N."/>
            <person name="Bonometti L."/>
            <person name="Westerberg I."/>
            <person name="Brannstrom I.O."/>
            <person name="Guillou S."/>
            <person name="Cros-Aarteil S."/>
            <person name="Calhoun S."/>
            <person name="Haridas S."/>
            <person name="Kuo A."/>
            <person name="Mondo S."/>
            <person name="Pangilinan J."/>
            <person name="Riley R."/>
            <person name="Labutti K."/>
            <person name="Andreopoulos B."/>
            <person name="Lipzen A."/>
            <person name="Chen C."/>
            <person name="Yanf M."/>
            <person name="Daum C."/>
            <person name="Ng V."/>
            <person name="Clum A."/>
            <person name="Steindorff A."/>
            <person name="Ohm R."/>
            <person name="Martin F."/>
            <person name="Silar P."/>
            <person name="Natvig D."/>
            <person name="Lalanne C."/>
            <person name="Gautier V."/>
            <person name="Ament-Velasquez S.L."/>
            <person name="Kruys A."/>
            <person name="Hutchinson M.I."/>
            <person name="Powell A.J."/>
            <person name="Barry K."/>
            <person name="Miller A.N."/>
            <person name="Grigoriev I.V."/>
            <person name="Debuchy R."/>
            <person name="Gladieux P."/>
            <person name="Thoren M.H."/>
            <person name="Johannesson H."/>
        </authorList>
    </citation>
    <scope>NUCLEOTIDE SEQUENCE</scope>
    <source>
        <strain evidence="2">PSN4</strain>
    </source>
</reference>
<keyword evidence="1" id="KW-0472">Membrane</keyword>
<keyword evidence="3" id="KW-1185">Reference proteome</keyword>
<comment type="caution">
    <text evidence="2">The sequence shown here is derived from an EMBL/GenBank/DDBJ whole genome shotgun (WGS) entry which is preliminary data.</text>
</comment>
<dbReference type="Proteomes" id="UP001239445">
    <property type="component" value="Unassembled WGS sequence"/>
</dbReference>
<feature type="transmembrane region" description="Helical" evidence="1">
    <location>
        <begin position="153"/>
        <end position="172"/>
    </location>
</feature>
<feature type="transmembrane region" description="Helical" evidence="1">
    <location>
        <begin position="266"/>
        <end position="285"/>
    </location>
</feature>
<evidence type="ECO:0000313" key="2">
    <source>
        <dbReference type="EMBL" id="KAK1754445.1"/>
    </source>
</evidence>
<dbReference type="AlphaFoldDB" id="A0AAJ0BA09"/>
<evidence type="ECO:0000313" key="3">
    <source>
        <dbReference type="Proteomes" id="UP001239445"/>
    </source>
</evidence>
<sequence length="304" mass="34337">MRAIQESVLYELPQQLGWQISLSNECCNSPLWDQWYPRLRFAFFVIFLVYYVFGMPAVFWWTRRRNGASGILNCYAYTGAVGLTALGMLLQVIAEGLLNCQKAGSLDYVKVWTAANVFRYMANVIMLYIVILPISDRMLKHAGWTAHPLVGHWIIMAFVSIFALLFVVMWNYNLIHSVTGEETTDPNFGVEATYVTLYLVAALYAAGHLMVSRLKLIRTHGNQQGLVPWCPLLPIGLVGYALMDFIVIFAFYIVPREYTTGASATFVILALFFQALVFVSVPFIATSKALEEVGAERLVDQEQK</sequence>
<feature type="transmembrane region" description="Helical" evidence="1">
    <location>
        <begin position="114"/>
        <end position="132"/>
    </location>
</feature>
<feature type="transmembrane region" description="Helical" evidence="1">
    <location>
        <begin position="41"/>
        <end position="62"/>
    </location>
</feature>
<accession>A0AAJ0BA09</accession>
<feature type="transmembrane region" description="Helical" evidence="1">
    <location>
        <begin position="192"/>
        <end position="211"/>
    </location>
</feature>
<dbReference type="EMBL" id="MU839835">
    <property type="protein sequence ID" value="KAK1754445.1"/>
    <property type="molecule type" value="Genomic_DNA"/>
</dbReference>
<feature type="transmembrane region" description="Helical" evidence="1">
    <location>
        <begin position="232"/>
        <end position="254"/>
    </location>
</feature>
<protein>
    <submittedName>
        <fullName evidence="2">Uncharacterized protein</fullName>
    </submittedName>
</protein>
<evidence type="ECO:0000256" key="1">
    <source>
        <dbReference type="SAM" id="Phobius"/>
    </source>
</evidence>
<name>A0AAJ0BA09_9PEZI</name>
<keyword evidence="1" id="KW-0812">Transmembrane</keyword>
<keyword evidence="1" id="KW-1133">Transmembrane helix</keyword>